<accession>A3P6E9</accession>
<dbReference type="AlphaFoldDB" id="A3P6E9"/>
<reference evidence="2" key="1">
    <citation type="submission" date="2007-02" db="EMBL/GenBank/DDBJ databases">
        <authorList>
            <person name="DeShazer D."/>
            <person name="Woods D.E."/>
            <person name="Nierman W.C."/>
        </authorList>
    </citation>
    <scope>NUCLEOTIDE SEQUENCE [LARGE SCALE GENOMIC DNA]</scope>
    <source>
        <strain evidence="2">1106a</strain>
    </source>
</reference>
<dbReference type="KEGG" id="bpl:BURPS1106A_A1875"/>
<dbReference type="Proteomes" id="UP000006738">
    <property type="component" value="Chromosome II"/>
</dbReference>
<protein>
    <submittedName>
        <fullName evidence="1">Uncharacterized protein</fullName>
    </submittedName>
</protein>
<name>A3P6E9_BURP0</name>
<dbReference type="EMBL" id="CP000573">
    <property type="protein sequence ID" value="ABN94828.1"/>
    <property type="molecule type" value="Genomic_DNA"/>
</dbReference>
<organism evidence="1 2">
    <name type="scientific">Burkholderia pseudomallei (strain 1106a)</name>
    <dbReference type="NCBI Taxonomy" id="357348"/>
    <lineage>
        <taxon>Bacteria</taxon>
        <taxon>Pseudomonadati</taxon>
        <taxon>Pseudomonadota</taxon>
        <taxon>Betaproteobacteria</taxon>
        <taxon>Burkholderiales</taxon>
        <taxon>Burkholderiaceae</taxon>
        <taxon>Burkholderia</taxon>
        <taxon>pseudomallei group</taxon>
    </lineage>
</organism>
<gene>
    <name evidence="1" type="ordered locus">BURPS1106A_A1875</name>
</gene>
<evidence type="ECO:0000313" key="1">
    <source>
        <dbReference type="EMBL" id="ABN94828.1"/>
    </source>
</evidence>
<sequence>MRKWLARADAQTLPPCARPSAPMGIALAAPAPVRIVGAHRHPGGSA</sequence>
<dbReference type="HOGENOM" id="CLU_3181181_0_0_4"/>
<evidence type="ECO:0000313" key="2">
    <source>
        <dbReference type="Proteomes" id="UP000006738"/>
    </source>
</evidence>
<proteinExistence type="predicted"/>